<dbReference type="SUPFAM" id="SSF54999">
    <property type="entry name" value="Ribosomal protein S10"/>
    <property type="match status" value="1"/>
</dbReference>
<proteinExistence type="evidence at transcript level"/>
<evidence type="ECO:0000256" key="1">
    <source>
        <dbReference type="ARBA" id="ARBA00022980"/>
    </source>
</evidence>
<dbReference type="InterPro" id="IPR027486">
    <property type="entry name" value="Ribosomal_uS10_dom"/>
</dbReference>
<keyword evidence="2" id="KW-0687">Ribonucleoprotein</keyword>
<evidence type="ECO:0000256" key="2">
    <source>
        <dbReference type="ARBA" id="ARBA00023274"/>
    </source>
</evidence>
<dbReference type="GO" id="GO:1990904">
    <property type="term" value="C:ribonucleoprotein complex"/>
    <property type="evidence" value="ECO:0007669"/>
    <property type="project" value="UniProtKB-KW"/>
</dbReference>
<dbReference type="EMBL" id="LR001858">
    <property type="protein sequence ID" value="SVE71477.1"/>
    <property type="molecule type" value="mRNA"/>
</dbReference>
<dbReference type="EMBL" id="LR001227">
    <property type="protein sequence ID" value="SVE70846.1"/>
    <property type="molecule type" value="mRNA"/>
</dbReference>
<feature type="domain" description="Small ribosomal subunit protein uS10" evidence="3">
    <location>
        <begin position="54"/>
        <end position="149"/>
    </location>
</feature>
<keyword evidence="1" id="KW-0689">Ribosomal protein</keyword>
<dbReference type="AlphaFoldDB" id="A0A4Y7LPM6"/>
<evidence type="ECO:0000259" key="3">
    <source>
        <dbReference type="SMART" id="SM01403"/>
    </source>
</evidence>
<dbReference type="PANTHER" id="PTHR13473">
    <property type="entry name" value="MITOCHONDRIAL RIBOSOMAL PROTEIN L48"/>
    <property type="match status" value="1"/>
</dbReference>
<evidence type="ECO:0000313" key="6">
    <source>
        <dbReference type="EMBL" id="SVE72736.1"/>
    </source>
</evidence>
<sequence length="186" mass="21467">MFKLQALGRLLRTARVNRTEMVNVMFSRSLIKFIAEPEYLDTKGPQIPLYEPLNVQIKSYDFTVLEKFSGYIHKTAENMGIEVDDCWATPCQKYKVQTFKPFSTQIKNQYNLNIYERNVQVVDLEATKAPIFFHIIQAALPEGVKLTVKLHSDVDEEHRYLPDLELTQLKDELDALGGPTTQKGKR</sequence>
<accession>A0A4Y7LPM6</accession>
<protein>
    <submittedName>
        <fullName evidence="5">EOG090X0MUO</fullName>
    </submittedName>
</protein>
<gene>
    <name evidence="5" type="primary">EOG090X0MUO</name>
</gene>
<dbReference type="GO" id="GO:0005761">
    <property type="term" value="C:mitochondrial ribosome"/>
    <property type="evidence" value="ECO:0007669"/>
    <property type="project" value="InterPro"/>
</dbReference>
<organism evidence="5">
    <name type="scientific">Daphnia similis</name>
    <dbReference type="NCBI Taxonomy" id="35528"/>
    <lineage>
        <taxon>Eukaryota</taxon>
        <taxon>Metazoa</taxon>
        <taxon>Ecdysozoa</taxon>
        <taxon>Arthropoda</taxon>
        <taxon>Crustacea</taxon>
        <taxon>Branchiopoda</taxon>
        <taxon>Diplostraca</taxon>
        <taxon>Cladocera</taxon>
        <taxon>Anomopoda</taxon>
        <taxon>Daphniidae</taxon>
        <taxon>Daphnia</taxon>
        <taxon>Daphnia similis group</taxon>
    </lineage>
</organism>
<reference evidence="5" key="1">
    <citation type="submission" date="2018-08" db="EMBL/GenBank/DDBJ databases">
        <authorList>
            <person name="Cornetti L."/>
        </authorList>
    </citation>
    <scope>NUCLEOTIDE SEQUENCE</scope>
    <source>
        <strain evidence="4">CA-CBC-31</strain>
        <strain evidence="5">CA-CBC-34</strain>
        <strain evidence="6">CA-CBC-38</strain>
    </source>
</reference>
<dbReference type="InterPro" id="IPR036838">
    <property type="entry name" value="Ribosomal_uS10_dom_sf"/>
</dbReference>
<dbReference type="PANTHER" id="PTHR13473:SF0">
    <property type="entry name" value="LARGE RIBOSOMAL SUBUNIT PROTEIN ML48"/>
    <property type="match status" value="1"/>
</dbReference>
<dbReference type="InterPro" id="IPR027487">
    <property type="entry name" value="Ribosomal_mL48"/>
</dbReference>
<evidence type="ECO:0000313" key="5">
    <source>
        <dbReference type="EMBL" id="SVE71477.1"/>
    </source>
</evidence>
<name>A0A4Y7LPM6_9CRUS</name>
<dbReference type="EMBL" id="LR003117">
    <property type="protein sequence ID" value="SVE72736.1"/>
    <property type="molecule type" value="mRNA"/>
</dbReference>
<dbReference type="Pfam" id="PF00338">
    <property type="entry name" value="Ribosomal_S10"/>
    <property type="match status" value="1"/>
</dbReference>
<dbReference type="SMART" id="SM01403">
    <property type="entry name" value="Ribosomal_S10"/>
    <property type="match status" value="1"/>
</dbReference>
<evidence type="ECO:0000313" key="4">
    <source>
        <dbReference type="EMBL" id="SVE70846.1"/>
    </source>
</evidence>
<dbReference type="Gene3D" id="3.30.70.600">
    <property type="entry name" value="Ribosomal protein S10 domain"/>
    <property type="match status" value="1"/>
</dbReference>